<dbReference type="Gramene" id="AUR62007244-RA">
    <property type="protein sequence ID" value="AUR62007244-RA:cds"/>
    <property type="gene ID" value="AUR62007244"/>
</dbReference>
<evidence type="ECO:0000256" key="1">
    <source>
        <dbReference type="ARBA" id="ARBA00022737"/>
    </source>
</evidence>
<evidence type="ECO:0000259" key="5">
    <source>
        <dbReference type="Pfam" id="PF00931"/>
    </source>
</evidence>
<dbReference type="GO" id="GO:0006952">
    <property type="term" value="P:defense response"/>
    <property type="evidence" value="ECO:0007669"/>
    <property type="project" value="UniProtKB-KW"/>
</dbReference>
<dbReference type="InterPro" id="IPR041118">
    <property type="entry name" value="Rx_N"/>
</dbReference>
<keyword evidence="2" id="KW-0547">Nucleotide-binding</keyword>
<feature type="domain" description="Disease resistance N-terminal" evidence="6">
    <location>
        <begin position="11"/>
        <end position="103"/>
    </location>
</feature>
<dbReference type="InterPro" id="IPR036388">
    <property type="entry name" value="WH-like_DNA-bd_sf"/>
</dbReference>
<evidence type="ECO:0000313" key="8">
    <source>
        <dbReference type="Proteomes" id="UP000596660"/>
    </source>
</evidence>
<evidence type="ECO:0000256" key="3">
    <source>
        <dbReference type="ARBA" id="ARBA00022821"/>
    </source>
</evidence>
<dbReference type="Gene3D" id="3.40.50.300">
    <property type="entry name" value="P-loop containing nucleotide triphosphate hydrolases"/>
    <property type="match status" value="1"/>
</dbReference>
<reference evidence="7" key="1">
    <citation type="journal article" date="2017" name="Nature">
        <title>The genome of Chenopodium quinoa.</title>
        <authorList>
            <person name="Jarvis D.E."/>
            <person name="Ho Y.S."/>
            <person name="Lightfoot D.J."/>
            <person name="Schmoeckel S.M."/>
            <person name="Li B."/>
            <person name="Borm T.J.A."/>
            <person name="Ohyanagi H."/>
            <person name="Mineta K."/>
            <person name="Michell C.T."/>
            <person name="Saber N."/>
            <person name="Kharbatia N.M."/>
            <person name="Rupper R.R."/>
            <person name="Sharp A.R."/>
            <person name="Dally N."/>
            <person name="Boughton B.A."/>
            <person name="Woo Y.H."/>
            <person name="Gao G."/>
            <person name="Schijlen E.G.W.M."/>
            <person name="Guo X."/>
            <person name="Momin A.A."/>
            <person name="Negrao S."/>
            <person name="Al-Babili S."/>
            <person name="Gehring C."/>
            <person name="Roessner U."/>
            <person name="Jung C."/>
            <person name="Murphy K."/>
            <person name="Arold S.T."/>
            <person name="Gojobori T."/>
            <person name="van der Linden C.G."/>
            <person name="van Loo E.N."/>
            <person name="Jellen E.N."/>
            <person name="Maughan P.J."/>
            <person name="Tester M."/>
        </authorList>
    </citation>
    <scope>NUCLEOTIDE SEQUENCE [LARGE SCALE GENOMIC DNA]</scope>
    <source>
        <strain evidence="7">cv. PI 614886</strain>
    </source>
</reference>
<dbReference type="EnsemblPlants" id="AUR62007244-RA">
    <property type="protein sequence ID" value="AUR62007244-RA:cds"/>
    <property type="gene ID" value="AUR62007244"/>
</dbReference>
<evidence type="ECO:0008006" key="9">
    <source>
        <dbReference type="Google" id="ProtNLM"/>
    </source>
</evidence>
<dbReference type="GeneID" id="110732501"/>
<keyword evidence="8" id="KW-1185">Reference proteome</keyword>
<dbReference type="OrthoDB" id="5279713at2759"/>
<feature type="domain" description="NB-ARC" evidence="5">
    <location>
        <begin position="199"/>
        <end position="355"/>
    </location>
</feature>
<dbReference type="RefSeq" id="XP_021768140.1">
    <property type="nucleotide sequence ID" value="XM_021912448.1"/>
</dbReference>
<dbReference type="OMA" id="NHPESHA"/>
<dbReference type="Gene3D" id="1.20.5.4130">
    <property type="match status" value="1"/>
</dbReference>
<dbReference type="Gene3D" id="1.10.8.430">
    <property type="entry name" value="Helical domain of apoptotic protease-activating factors"/>
    <property type="match status" value="1"/>
</dbReference>
<organism evidence="7 8">
    <name type="scientific">Chenopodium quinoa</name>
    <name type="common">Quinoa</name>
    <dbReference type="NCBI Taxonomy" id="63459"/>
    <lineage>
        <taxon>Eukaryota</taxon>
        <taxon>Viridiplantae</taxon>
        <taxon>Streptophyta</taxon>
        <taxon>Embryophyta</taxon>
        <taxon>Tracheophyta</taxon>
        <taxon>Spermatophyta</taxon>
        <taxon>Magnoliopsida</taxon>
        <taxon>eudicotyledons</taxon>
        <taxon>Gunneridae</taxon>
        <taxon>Pentapetalae</taxon>
        <taxon>Caryophyllales</taxon>
        <taxon>Chenopodiaceae</taxon>
        <taxon>Chenopodioideae</taxon>
        <taxon>Atripliceae</taxon>
        <taxon>Chenopodium</taxon>
    </lineage>
</organism>
<dbReference type="PRINTS" id="PR00364">
    <property type="entry name" value="DISEASERSIST"/>
</dbReference>
<dbReference type="KEGG" id="cqi:110732501"/>
<gene>
    <name evidence="7" type="primary">LOC110732501</name>
</gene>
<dbReference type="Pfam" id="PF18052">
    <property type="entry name" value="Rx_N"/>
    <property type="match status" value="1"/>
</dbReference>
<keyword evidence="3" id="KW-0611">Plant defense</keyword>
<dbReference type="PANTHER" id="PTHR36766:SF35">
    <property type="entry name" value="DISEASE RESISTANCE PROTEIN RGA3"/>
    <property type="match status" value="1"/>
</dbReference>
<proteinExistence type="predicted"/>
<dbReference type="Gene3D" id="1.10.10.10">
    <property type="entry name" value="Winged helix-like DNA-binding domain superfamily/Winged helix DNA-binding domain"/>
    <property type="match status" value="1"/>
</dbReference>
<reference evidence="7" key="2">
    <citation type="submission" date="2021-03" db="UniProtKB">
        <authorList>
            <consortium name="EnsemblPlants"/>
        </authorList>
    </citation>
    <scope>IDENTIFICATION</scope>
</reference>
<evidence type="ECO:0000256" key="2">
    <source>
        <dbReference type="ARBA" id="ARBA00022741"/>
    </source>
</evidence>
<dbReference type="AlphaFoldDB" id="A0A803L5V5"/>
<dbReference type="InterPro" id="IPR002182">
    <property type="entry name" value="NB-ARC"/>
</dbReference>
<evidence type="ECO:0000259" key="6">
    <source>
        <dbReference type="Pfam" id="PF18052"/>
    </source>
</evidence>
<sequence>MAEAVLFGIAEEVLKNLGSTAVNEIASAWGFKARLEKLKDTINTIKGKLLDAEERHADNHPESHAVRGWLQRLTTVVYDADDLFDEFVTIASRQRLIDGNKMCKKVQTFFSRNNQIAFAFRVSRRIKKIRKKVADIVSDGTQFNFVPCSNKVMGRPMRDQTDSFVHVEEVIGREDDKKVIIGMLLASSSTDDEHEQRDKMPSVITIVGMGGMGKTTLAQLIYNDHQVKECFEMRLWVCVSENFDIEDITKKILRSATNTEIPEFDMEQLQGRLREELGDKKYLLILDDVWNNNRQKWFKLRAYLKVGRKGSKIVVTTRSREVAEIMGTFPPHELLGLSEEKSWELFKKMAFNEEAQQNPCLVEVGKEIVKKCGKLPLAIRHVGSLLYGKEERKWSSIKETSLAKIPESQSDIMSILRLSYHHLWSPLKNCFAYCSLFPKDTELDKELLKELWMAEGFIIPEINEN</sequence>
<protein>
    <recommendedName>
        <fullName evidence="9">Disease resistance protein RGA3</fullName>
    </recommendedName>
</protein>
<dbReference type="Pfam" id="PF00931">
    <property type="entry name" value="NB-ARC"/>
    <property type="match status" value="1"/>
</dbReference>
<dbReference type="Proteomes" id="UP000596660">
    <property type="component" value="Unplaced"/>
</dbReference>
<dbReference type="SUPFAM" id="SSF52540">
    <property type="entry name" value="P-loop containing nucleoside triphosphate hydrolases"/>
    <property type="match status" value="1"/>
</dbReference>
<dbReference type="InterPro" id="IPR042197">
    <property type="entry name" value="Apaf_helical"/>
</dbReference>
<keyword evidence="1" id="KW-0677">Repeat</keyword>
<dbReference type="FunFam" id="3.40.50.300:FF:001091">
    <property type="entry name" value="Probable disease resistance protein At1g61300"/>
    <property type="match status" value="1"/>
</dbReference>
<evidence type="ECO:0000313" key="7">
    <source>
        <dbReference type="EnsemblPlants" id="AUR62007244-RA:cds"/>
    </source>
</evidence>
<keyword evidence="4" id="KW-0067">ATP-binding</keyword>
<dbReference type="InterPro" id="IPR027417">
    <property type="entry name" value="P-loop_NTPase"/>
</dbReference>
<dbReference type="GO" id="GO:0043531">
    <property type="term" value="F:ADP binding"/>
    <property type="evidence" value="ECO:0007669"/>
    <property type="project" value="InterPro"/>
</dbReference>
<dbReference type="GO" id="GO:0005524">
    <property type="term" value="F:ATP binding"/>
    <property type="evidence" value="ECO:0007669"/>
    <property type="project" value="UniProtKB-KW"/>
</dbReference>
<accession>A0A803L5V5</accession>
<name>A0A803L5V5_CHEQI</name>
<dbReference type="PANTHER" id="PTHR36766">
    <property type="entry name" value="PLANT BROAD-SPECTRUM MILDEW RESISTANCE PROTEIN RPW8"/>
    <property type="match status" value="1"/>
</dbReference>
<evidence type="ECO:0000256" key="4">
    <source>
        <dbReference type="ARBA" id="ARBA00022840"/>
    </source>
</evidence>